<evidence type="ECO:0000313" key="1">
    <source>
        <dbReference type="EMBL" id="KAK5991656.1"/>
    </source>
</evidence>
<comment type="caution">
    <text evidence="1">The sequence shown here is derived from an EMBL/GenBank/DDBJ whole genome shotgun (WGS) entry which is preliminary data.</text>
</comment>
<dbReference type="EMBL" id="JAVFKD010000013">
    <property type="protein sequence ID" value="KAK5991656.1"/>
    <property type="molecule type" value="Genomic_DNA"/>
</dbReference>
<gene>
    <name evidence="1" type="ORF">PT974_07689</name>
</gene>
<name>A0ABR0SIY0_9HYPO</name>
<dbReference type="Proteomes" id="UP001338125">
    <property type="component" value="Unassembled WGS sequence"/>
</dbReference>
<organism evidence="1 2">
    <name type="scientific">Cladobotryum mycophilum</name>
    <dbReference type="NCBI Taxonomy" id="491253"/>
    <lineage>
        <taxon>Eukaryota</taxon>
        <taxon>Fungi</taxon>
        <taxon>Dikarya</taxon>
        <taxon>Ascomycota</taxon>
        <taxon>Pezizomycotina</taxon>
        <taxon>Sordariomycetes</taxon>
        <taxon>Hypocreomycetidae</taxon>
        <taxon>Hypocreales</taxon>
        <taxon>Hypocreaceae</taxon>
        <taxon>Cladobotryum</taxon>
    </lineage>
</organism>
<keyword evidence="2" id="KW-1185">Reference proteome</keyword>
<evidence type="ECO:0000313" key="2">
    <source>
        <dbReference type="Proteomes" id="UP001338125"/>
    </source>
</evidence>
<protein>
    <submittedName>
        <fullName evidence="1">Uncharacterized protein</fullName>
    </submittedName>
</protein>
<accession>A0ABR0SIY0</accession>
<reference evidence="1 2" key="1">
    <citation type="submission" date="2024-01" db="EMBL/GenBank/DDBJ databases">
        <title>Complete genome of Cladobotryum mycophilum ATHUM6906.</title>
        <authorList>
            <person name="Christinaki A.C."/>
            <person name="Myridakis A.I."/>
            <person name="Kouvelis V.N."/>
        </authorList>
    </citation>
    <scope>NUCLEOTIDE SEQUENCE [LARGE SCALE GENOMIC DNA]</scope>
    <source>
        <strain evidence="1 2">ATHUM6906</strain>
    </source>
</reference>
<sequence length="130" mass="14118">MTDGAPKPGNWAVLIGTDDSESFMQVKLGDTVKFMVENLGTGPLCLTIVEIGPSWQVDNVGGEDESADFKIVPPKTHEGDHRPQDTGIQQIELEMAIPESFLEQGIRECDDILKIFVTNSATSLSVLSMP</sequence>
<proteinExistence type="predicted"/>